<evidence type="ECO:0000256" key="2">
    <source>
        <dbReference type="ARBA" id="ARBA00022884"/>
    </source>
</evidence>
<dbReference type="KEGG" id="msil:METEAL_30420"/>
<dbReference type="Gene3D" id="3.30.300.20">
    <property type="match status" value="1"/>
</dbReference>
<gene>
    <name evidence="3" type="ORF">METEAL_30420</name>
</gene>
<dbReference type="PANTHER" id="PTHR34654">
    <property type="entry name" value="UPF0109 PROTEIN SCO5592"/>
    <property type="match status" value="1"/>
</dbReference>
<keyword evidence="4" id="KW-1185">Reference proteome</keyword>
<protein>
    <submittedName>
        <fullName evidence="3">Uncharacterized protein</fullName>
    </submittedName>
</protein>
<evidence type="ECO:0000313" key="4">
    <source>
        <dbReference type="Proteomes" id="UP001238179"/>
    </source>
</evidence>
<accession>A0AA48KCU5</accession>
<keyword evidence="1" id="KW-0963">Cytoplasm</keyword>
<evidence type="ECO:0000313" key="3">
    <source>
        <dbReference type="EMBL" id="BDU73868.1"/>
    </source>
</evidence>
<evidence type="ECO:0000256" key="1">
    <source>
        <dbReference type="ARBA" id="ARBA00022490"/>
    </source>
</evidence>
<sequence length="88" mass="9534">MNFEAFVTDVLSPILDHPEALRVEVKEGGRKLDVLIFAEARDRGRIIGKGGRMITSLRTLAKVAGEKAGLTVNLELFDGDELPAKAGE</sequence>
<proteinExistence type="predicted"/>
<dbReference type="RefSeq" id="WP_316412535.1">
    <property type="nucleotide sequence ID" value="NZ_AP027080.1"/>
</dbReference>
<dbReference type="AlphaFoldDB" id="A0AA48KCU5"/>
<dbReference type="InterPro" id="IPR015946">
    <property type="entry name" value="KH_dom-like_a/b"/>
</dbReference>
<keyword evidence="2" id="KW-0694">RNA-binding</keyword>
<organism evidence="3 4">
    <name type="scientific">Mesoterricola silvestris</name>
    <dbReference type="NCBI Taxonomy" id="2927979"/>
    <lineage>
        <taxon>Bacteria</taxon>
        <taxon>Pseudomonadati</taxon>
        <taxon>Acidobacteriota</taxon>
        <taxon>Holophagae</taxon>
        <taxon>Holophagales</taxon>
        <taxon>Holophagaceae</taxon>
        <taxon>Mesoterricola</taxon>
    </lineage>
</organism>
<reference evidence="4" key="1">
    <citation type="journal article" date="2023" name="Int. J. Syst. Evol. Microbiol.">
        <title>Mesoterricola silvestris gen. nov., sp. nov., Mesoterricola sediminis sp. nov., Geothrix oryzae sp. nov., Geothrix edaphica sp. nov., Geothrix rubra sp. nov., and Geothrix limicola sp. nov., six novel members of Acidobacteriota isolated from soils.</title>
        <authorList>
            <person name="Itoh H."/>
            <person name="Sugisawa Y."/>
            <person name="Mise K."/>
            <person name="Xu Z."/>
            <person name="Kuniyasu M."/>
            <person name="Ushijima N."/>
            <person name="Kawano K."/>
            <person name="Kobayashi E."/>
            <person name="Shiratori Y."/>
            <person name="Masuda Y."/>
            <person name="Senoo K."/>
        </authorList>
    </citation>
    <scope>NUCLEOTIDE SEQUENCE [LARGE SCALE GENOMIC DNA]</scope>
    <source>
        <strain evidence="4">W79</strain>
    </source>
</reference>
<dbReference type="InterPro" id="IPR020627">
    <property type="entry name" value="KhpA"/>
</dbReference>
<dbReference type="CDD" id="cd22533">
    <property type="entry name" value="KH-II_YlqC-like"/>
    <property type="match status" value="1"/>
</dbReference>
<name>A0AA48KCU5_9BACT</name>
<dbReference type="GO" id="GO:0003723">
    <property type="term" value="F:RNA binding"/>
    <property type="evidence" value="ECO:0007669"/>
    <property type="project" value="UniProtKB-KW"/>
</dbReference>
<dbReference type="Pfam" id="PF13083">
    <property type="entry name" value="KH_KhpA-B"/>
    <property type="match status" value="1"/>
</dbReference>
<dbReference type="EMBL" id="AP027080">
    <property type="protein sequence ID" value="BDU73868.1"/>
    <property type="molecule type" value="Genomic_DNA"/>
</dbReference>
<dbReference type="Proteomes" id="UP001238179">
    <property type="component" value="Chromosome"/>
</dbReference>
<dbReference type="PANTHER" id="PTHR34654:SF1">
    <property type="entry name" value="RNA-BINDING PROTEIN KHPA"/>
    <property type="match status" value="1"/>
</dbReference>